<evidence type="ECO:0000256" key="1">
    <source>
        <dbReference type="SAM" id="MobiDB-lite"/>
    </source>
</evidence>
<feature type="region of interest" description="Disordered" evidence="1">
    <location>
        <begin position="405"/>
        <end position="489"/>
    </location>
</feature>
<feature type="region of interest" description="Disordered" evidence="1">
    <location>
        <begin position="165"/>
        <end position="233"/>
    </location>
</feature>
<feature type="compositionally biased region" description="Basic and acidic residues" evidence="1">
    <location>
        <begin position="215"/>
        <end position="233"/>
    </location>
</feature>
<feature type="region of interest" description="Disordered" evidence="1">
    <location>
        <begin position="266"/>
        <end position="289"/>
    </location>
</feature>
<accession>A0A6A5ZCH1</accession>
<gene>
    <name evidence="2" type="ORF">BDV96DRAFT_573079</name>
</gene>
<feature type="region of interest" description="Disordered" evidence="1">
    <location>
        <begin position="510"/>
        <end position="537"/>
    </location>
</feature>
<feature type="compositionally biased region" description="Basic and acidic residues" evidence="1">
    <location>
        <begin position="423"/>
        <end position="451"/>
    </location>
</feature>
<protein>
    <submittedName>
        <fullName evidence="2">Uncharacterized protein</fullName>
    </submittedName>
</protein>
<name>A0A6A5ZCH1_9PLEO</name>
<dbReference type="OrthoDB" id="3794611at2759"/>
<proteinExistence type="predicted"/>
<sequence length="636" mass="72885">MPNLPSRLPHYPYCMLRTYLCGHPPEIIEVSKNNSRTVHFLLDALPRNLGHKPLTFSLARCKVCAEGLRLKQSLEDVIKSQGNASMERVFKEADRDKNGFRDVLWRYKNSSDRNHHVVLMDGYQHHDRVPEELNRDDERIFDSWSMFDPERHQQPRSYQRALRLRQGKELPEVQQEGWDSRQREDVNSGSDYGRANAEALNANTGQSYRHVKQTSPRDEWTQHVRHAETPRGREKIDELDRVHEERKEADVGNIFKSAGSINVQRGYAGEGSSYQSRSEQYKRRPKEYRRSFEHSERDLDELYENTGAWREKKLKVDRDQRDHHESLVRSYEATREEPGQWGGRIVQGLSDLLAPELQIKGSNWNKTKIAHWNDSATGIPEDDKDFDPANDSAIGVNDSLSMVASPNRAQRESIDSLQSSLSKSDRTSESLRSRKTLRFSDDILERERQKESYPSIPRPKGRVQALASEGKMHKESKPSHLALTDPSVTETERLKAEKLNLEERMARLGQMGAVPRSPKSPHRRSSKELKRTTSLPSAGLNLTDVELEKAKRWNLEEKLASIGQMGAPVRSLGNSKKPGRSDSMQSKGSKSSTESGSKLNLMRRNTIGGSLSWFKWKSKDKNKGKGIAEEEDDDKE</sequence>
<dbReference type="EMBL" id="ML977320">
    <property type="protein sequence ID" value="KAF2116915.1"/>
    <property type="molecule type" value="Genomic_DNA"/>
</dbReference>
<dbReference type="Proteomes" id="UP000799770">
    <property type="component" value="Unassembled WGS sequence"/>
</dbReference>
<dbReference type="AlphaFoldDB" id="A0A6A5ZCH1"/>
<evidence type="ECO:0000313" key="3">
    <source>
        <dbReference type="Proteomes" id="UP000799770"/>
    </source>
</evidence>
<organism evidence="2 3">
    <name type="scientific">Lophiotrema nucula</name>
    <dbReference type="NCBI Taxonomy" id="690887"/>
    <lineage>
        <taxon>Eukaryota</taxon>
        <taxon>Fungi</taxon>
        <taxon>Dikarya</taxon>
        <taxon>Ascomycota</taxon>
        <taxon>Pezizomycotina</taxon>
        <taxon>Dothideomycetes</taxon>
        <taxon>Pleosporomycetidae</taxon>
        <taxon>Pleosporales</taxon>
        <taxon>Lophiotremataceae</taxon>
        <taxon>Lophiotrema</taxon>
    </lineage>
</organism>
<reference evidence="2" key="1">
    <citation type="journal article" date="2020" name="Stud. Mycol.">
        <title>101 Dothideomycetes genomes: a test case for predicting lifestyles and emergence of pathogens.</title>
        <authorList>
            <person name="Haridas S."/>
            <person name="Albert R."/>
            <person name="Binder M."/>
            <person name="Bloem J."/>
            <person name="Labutti K."/>
            <person name="Salamov A."/>
            <person name="Andreopoulos B."/>
            <person name="Baker S."/>
            <person name="Barry K."/>
            <person name="Bills G."/>
            <person name="Bluhm B."/>
            <person name="Cannon C."/>
            <person name="Castanera R."/>
            <person name="Culley D."/>
            <person name="Daum C."/>
            <person name="Ezra D."/>
            <person name="Gonzalez J."/>
            <person name="Henrissat B."/>
            <person name="Kuo A."/>
            <person name="Liang C."/>
            <person name="Lipzen A."/>
            <person name="Lutzoni F."/>
            <person name="Magnuson J."/>
            <person name="Mondo S."/>
            <person name="Nolan M."/>
            <person name="Ohm R."/>
            <person name="Pangilinan J."/>
            <person name="Park H.-J."/>
            <person name="Ramirez L."/>
            <person name="Alfaro M."/>
            <person name="Sun H."/>
            <person name="Tritt A."/>
            <person name="Yoshinaga Y."/>
            <person name="Zwiers L.-H."/>
            <person name="Turgeon B."/>
            <person name="Goodwin S."/>
            <person name="Spatafora J."/>
            <person name="Crous P."/>
            <person name="Grigoriev I."/>
        </authorList>
    </citation>
    <scope>NUCLEOTIDE SEQUENCE</scope>
    <source>
        <strain evidence="2">CBS 627.86</strain>
    </source>
</reference>
<feature type="region of interest" description="Disordered" evidence="1">
    <location>
        <begin position="566"/>
        <end position="603"/>
    </location>
</feature>
<keyword evidence="3" id="KW-1185">Reference proteome</keyword>
<feature type="compositionally biased region" description="Low complexity" evidence="1">
    <location>
        <begin position="581"/>
        <end position="598"/>
    </location>
</feature>
<evidence type="ECO:0000313" key="2">
    <source>
        <dbReference type="EMBL" id="KAF2116915.1"/>
    </source>
</evidence>